<evidence type="ECO:0000259" key="3">
    <source>
        <dbReference type="Pfam" id="PF01757"/>
    </source>
</evidence>
<accession>A0A3A4ARL7</accession>
<organism evidence="4 5">
    <name type="scientific">Bailinhaonella thermotolerans</name>
    <dbReference type="NCBI Taxonomy" id="1070861"/>
    <lineage>
        <taxon>Bacteria</taxon>
        <taxon>Bacillati</taxon>
        <taxon>Actinomycetota</taxon>
        <taxon>Actinomycetes</taxon>
        <taxon>Streptosporangiales</taxon>
        <taxon>Streptosporangiaceae</taxon>
        <taxon>Bailinhaonella</taxon>
    </lineage>
</organism>
<feature type="transmembrane region" description="Helical" evidence="2">
    <location>
        <begin position="282"/>
        <end position="299"/>
    </location>
</feature>
<evidence type="ECO:0000256" key="1">
    <source>
        <dbReference type="SAM" id="MobiDB-lite"/>
    </source>
</evidence>
<feature type="transmembrane region" description="Helical" evidence="2">
    <location>
        <begin position="132"/>
        <end position="153"/>
    </location>
</feature>
<keyword evidence="2" id="KW-0472">Membrane</keyword>
<feature type="transmembrane region" description="Helical" evidence="2">
    <location>
        <begin position="306"/>
        <end position="322"/>
    </location>
</feature>
<gene>
    <name evidence="4" type="ORF">D5H75_36500</name>
</gene>
<evidence type="ECO:0000313" key="4">
    <source>
        <dbReference type="EMBL" id="RJL22095.1"/>
    </source>
</evidence>
<feature type="compositionally biased region" description="Low complexity" evidence="1">
    <location>
        <begin position="447"/>
        <end position="465"/>
    </location>
</feature>
<feature type="compositionally biased region" description="Basic residues" evidence="1">
    <location>
        <begin position="1"/>
        <end position="12"/>
    </location>
</feature>
<keyword evidence="2" id="KW-0812">Transmembrane</keyword>
<dbReference type="PANTHER" id="PTHR23028">
    <property type="entry name" value="ACETYLTRANSFERASE"/>
    <property type="match status" value="1"/>
</dbReference>
<keyword evidence="4" id="KW-0808">Transferase</keyword>
<feature type="compositionally biased region" description="Pro residues" evidence="1">
    <location>
        <begin position="398"/>
        <end position="412"/>
    </location>
</feature>
<evidence type="ECO:0000313" key="5">
    <source>
        <dbReference type="Proteomes" id="UP000265768"/>
    </source>
</evidence>
<feature type="region of interest" description="Disordered" evidence="1">
    <location>
        <begin position="1"/>
        <end position="48"/>
    </location>
</feature>
<feature type="domain" description="Acyltransferase 3" evidence="3">
    <location>
        <begin position="59"/>
        <end position="361"/>
    </location>
</feature>
<dbReference type="OrthoDB" id="9807745at2"/>
<dbReference type="GO" id="GO:0016020">
    <property type="term" value="C:membrane"/>
    <property type="evidence" value="ECO:0007669"/>
    <property type="project" value="TreeGrafter"/>
</dbReference>
<dbReference type="GO" id="GO:0009103">
    <property type="term" value="P:lipopolysaccharide biosynthetic process"/>
    <property type="evidence" value="ECO:0007669"/>
    <property type="project" value="TreeGrafter"/>
</dbReference>
<feature type="compositionally biased region" description="Pro residues" evidence="1">
    <location>
        <begin position="434"/>
        <end position="446"/>
    </location>
</feature>
<dbReference type="AlphaFoldDB" id="A0A3A4ARL7"/>
<protein>
    <submittedName>
        <fullName evidence="4">Acyltransferase</fullName>
    </submittedName>
</protein>
<feature type="compositionally biased region" description="Gly residues" evidence="1">
    <location>
        <begin position="466"/>
        <end position="489"/>
    </location>
</feature>
<feature type="region of interest" description="Disordered" evidence="1">
    <location>
        <begin position="384"/>
        <end position="496"/>
    </location>
</feature>
<dbReference type="PANTHER" id="PTHR23028:SF53">
    <property type="entry name" value="ACYL_TRANSF_3 DOMAIN-CONTAINING PROTEIN"/>
    <property type="match status" value="1"/>
</dbReference>
<evidence type="ECO:0000256" key="2">
    <source>
        <dbReference type="SAM" id="Phobius"/>
    </source>
</evidence>
<feature type="transmembrane region" description="Helical" evidence="2">
    <location>
        <begin position="181"/>
        <end position="202"/>
    </location>
</feature>
<feature type="transmembrane region" description="Helical" evidence="2">
    <location>
        <begin position="232"/>
        <end position="252"/>
    </location>
</feature>
<feature type="transmembrane region" description="Helical" evidence="2">
    <location>
        <begin position="342"/>
        <end position="360"/>
    </location>
</feature>
<dbReference type="GO" id="GO:0016747">
    <property type="term" value="F:acyltransferase activity, transferring groups other than amino-acyl groups"/>
    <property type="evidence" value="ECO:0007669"/>
    <property type="project" value="InterPro"/>
</dbReference>
<reference evidence="4 5" key="1">
    <citation type="submission" date="2018-09" db="EMBL/GenBank/DDBJ databases">
        <title>YIM 75507 draft genome.</title>
        <authorList>
            <person name="Tang S."/>
            <person name="Feng Y."/>
        </authorList>
    </citation>
    <scope>NUCLEOTIDE SEQUENCE [LARGE SCALE GENOMIC DNA]</scope>
    <source>
        <strain evidence="4 5">YIM 75507</strain>
    </source>
</reference>
<dbReference type="Pfam" id="PF01757">
    <property type="entry name" value="Acyl_transf_3"/>
    <property type="match status" value="1"/>
</dbReference>
<dbReference type="InterPro" id="IPR050879">
    <property type="entry name" value="Acyltransferase_3"/>
</dbReference>
<dbReference type="Proteomes" id="UP000265768">
    <property type="component" value="Unassembled WGS sequence"/>
</dbReference>
<dbReference type="InterPro" id="IPR002656">
    <property type="entry name" value="Acyl_transf_3_dom"/>
</dbReference>
<feature type="transmembrane region" description="Helical" evidence="2">
    <location>
        <begin position="259"/>
        <end position="276"/>
    </location>
</feature>
<dbReference type="EMBL" id="QZEY01000023">
    <property type="protein sequence ID" value="RJL22095.1"/>
    <property type="molecule type" value="Genomic_DNA"/>
</dbReference>
<feature type="transmembrane region" description="Helical" evidence="2">
    <location>
        <begin position="209"/>
        <end position="226"/>
    </location>
</feature>
<comment type="caution">
    <text evidence="4">The sequence shown here is derived from an EMBL/GenBank/DDBJ whole genome shotgun (WGS) entry which is preliminary data.</text>
</comment>
<keyword evidence="2" id="KW-1133">Transmembrane helix</keyword>
<keyword evidence="4" id="KW-0012">Acyltransferase</keyword>
<sequence>MGGGRGRARGLRRPGVPGAPPRRAARRTADATACRDAGGGGEGSLSVDVTPGARPRLRELDLLRFVAALAVLAFHYPGKQAWGTPNPFPEAVHEITRHGKYGVDLFFVISGFVILMSVWGRNSAGDFAASRIVRLMPAYWLSVLFVAGSQLVLGDPPRRLGEVILNLTMLQEPAGGRAIEVVYWTLSVELRFYLIACLLVLLRPGYRTTLAFLVGWLLLSLLMTLTDWSTAGLLLLTGWNHYFIGGMALYLIHRVGHRPLPWALVVVSCALAALNVDTAKEPAGPYIVIGIFAVTALAATGLLRRLSWTGLTALGALTYPLYLFHQQTGVYLIRLTRDALPAWAAMAVSTAGAIGLAYLVHRFAERPLQRLLRARLSTSLALMRSADAPPRTGEGGPPGVPPRSPGVPPRSPGVPSDSPGVPSDSPGVPSDSPGVPPGFPGVPPQRRPAAGTATPAGAAPGSAAGQVGGAAAGQVGGAAAGQVGGGGGLPPAPHGT</sequence>
<name>A0A3A4ARL7_9ACTN</name>
<feature type="transmembrane region" description="Helical" evidence="2">
    <location>
        <begin position="98"/>
        <end position="120"/>
    </location>
</feature>
<proteinExistence type="predicted"/>
<keyword evidence="5" id="KW-1185">Reference proteome</keyword>
<feature type="compositionally biased region" description="Low complexity" evidence="1">
    <location>
        <begin position="413"/>
        <end position="433"/>
    </location>
</feature>